<dbReference type="Proteomes" id="UP001178507">
    <property type="component" value="Unassembled WGS sequence"/>
</dbReference>
<feature type="transmembrane region" description="Helical" evidence="2">
    <location>
        <begin position="27"/>
        <end position="46"/>
    </location>
</feature>
<keyword evidence="2" id="KW-0472">Membrane</keyword>
<dbReference type="EMBL" id="CAUJNA010003857">
    <property type="protein sequence ID" value="CAJ1411102.1"/>
    <property type="molecule type" value="Genomic_DNA"/>
</dbReference>
<reference evidence="3" key="1">
    <citation type="submission" date="2023-08" db="EMBL/GenBank/DDBJ databases">
        <authorList>
            <person name="Chen Y."/>
            <person name="Shah S."/>
            <person name="Dougan E. K."/>
            <person name="Thang M."/>
            <person name="Chan C."/>
        </authorList>
    </citation>
    <scope>NUCLEOTIDE SEQUENCE</scope>
</reference>
<evidence type="ECO:0000313" key="3">
    <source>
        <dbReference type="EMBL" id="CAJ1411102.1"/>
    </source>
</evidence>
<name>A0AA36JSU4_9DINO</name>
<feature type="region of interest" description="Disordered" evidence="1">
    <location>
        <begin position="56"/>
        <end position="82"/>
    </location>
</feature>
<evidence type="ECO:0000256" key="1">
    <source>
        <dbReference type="SAM" id="MobiDB-lite"/>
    </source>
</evidence>
<comment type="caution">
    <text evidence="3">The sequence shown here is derived from an EMBL/GenBank/DDBJ whole genome shotgun (WGS) entry which is preliminary data.</text>
</comment>
<keyword evidence="4" id="KW-1185">Reference proteome</keyword>
<accession>A0AA36JSU4</accession>
<evidence type="ECO:0000256" key="2">
    <source>
        <dbReference type="SAM" id="Phobius"/>
    </source>
</evidence>
<keyword evidence="2" id="KW-1133">Transmembrane helix</keyword>
<proteinExistence type="predicted"/>
<gene>
    <name evidence="3" type="ORF">EVOR1521_LOCUS31765</name>
</gene>
<sequence>MSLIESSPRSEWSESDEELRRVSCRGVLGIAAALAVLAVLAVLAFVPHAVGHPASQPLADIGMSDVPELPTSPPKQDDPKEKKSLFKMLPPVFQDWYLEQKQAIQQQMEKAQVTYYKSPHRLVRVSGDEFLKKAQKQLAHVE</sequence>
<protein>
    <submittedName>
        <fullName evidence="3">Uncharacterized protein</fullName>
    </submittedName>
</protein>
<organism evidence="3 4">
    <name type="scientific">Effrenium voratum</name>
    <dbReference type="NCBI Taxonomy" id="2562239"/>
    <lineage>
        <taxon>Eukaryota</taxon>
        <taxon>Sar</taxon>
        <taxon>Alveolata</taxon>
        <taxon>Dinophyceae</taxon>
        <taxon>Suessiales</taxon>
        <taxon>Symbiodiniaceae</taxon>
        <taxon>Effrenium</taxon>
    </lineage>
</organism>
<evidence type="ECO:0000313" key="4">
    <source>
        <dbReference type="Proteomes" id="UP001178507"/>
    </source>
</evidence>
<keyword evidence="2" id="KW-0812">Transmembrane</keyword>
<dbReference type="AlphaFoldDB" id="A0AA36JSU4"/>